<evidence type="ECO:0008006" key="3">
    <source>
        <dbReference type="Google" id="ProtNLM"/>
    </source>
</evidence>
<dbReference type="SUPFAM" id="SSF52540">
    <property type="entry name" value="P-loop containing nucleoside triphosphate hydrolases"/>
    <property type="match status" value="1"/>
</dbReference>
<dbReference type="AlphaFoldDB" id="A0A917M5Z2"/>
<reference evidence="1 2" key="1">
    <citation type="journal article" date="2014" name="Int. J. Syst. Evol. Microbiol.">
        <title>Complete genome sequence of Corynebacterium casei LMG S-19264T (=DSM 44701T), isolated from a smear-ripened cheese.</title>
        <authorList>
            <consortium name="US DOE Joint Genome Institute (JGI-PGF)"/>
            <person name="Walter F."/>
            <person name="Albersmeier A."/>
            <person name="Kalinowski J."/>
            <person name="Ruckert C."/>
        </authorList>
    </citation>
    <scope>NUCLEOTIDE SEQUENCE [LARGE SCALE GENOMIC DNA]</scope>
    <source>
        <strain evidence="1 2">CGMCC 1.15286</strain>
    </source>
</reference>
<protein>
    <recommendedName>
        <fullName evidence="3">ATP-binding protein</fullName>
    </recommendedName>
</protein>
<dbReference type="EMBL" id="BMHY01000008">
    <property type="protein sequence ID" value="GGG79426.1"/>
    <property type="molecule type" value="Genomic_DNA"/>
</dbReference>
<proteinExistence type="predicted"/>
<dbReference type="InterPro" id="IPR027417">
    <property type="entry name" value="P-loop_NTPase"/>
</dbReference>
<dbReference type="Proteomes" id="UP000600247">
    <property type="component" value="Unassembled WGS sequence"/>
</dbReference>
<dbReference type="Pfam" id="PF13671">
    <property type="entry name" value="AAA_33"/>
    <property type="match status" value="1"/>
</dbReference>
<keyword evidence="2" id="KW-1185">Reference proteome</keyword>
<evidence type="ECO:0000313" key="2">
    <source>
        <dbReference type="Proteomes" id="UP000600247"/>
    </source>
</evidence>
<dbReference type="RefSeq" id="WP_188891007.1">
    <property type="nucleotide sequence ID" value="NZ_BMHY01000008.1"/>
</dbReference>
<evidence type="ECO:0000313" key="1">
    <source>
        <dbReference type="EMBL" id="GGG79426.1"/>
    </source>
</evidence>
<gene>
    <name evidence="1" type="ORF">GCM10010918_40610</name>
</gene>
<dbReference type="Gene3D" id="3.40.50.300">
    <property type="entry name" value="P-loop containing nucleotide triphosphate hydrolases"/>
    <property type="match status" value="1"/>
</dbReference>
<accession>A0A917M5Z2</accession>
<name>A0A917M5Z2_9BACL</name>
<organism evidence="1 2">
    <name type="scientific">Paenibacillus radicis</name>
    <name type="common">ex Gao et al. 2016</name>
    <dbReference type="NCBI Taxonomy" id="1737354"/>
    <lineage>
        <taxon>Bacteria</taxon>
        <taxon>Bacillati</taxon>
        <taxon>Bacillota</taxon>
        <taxon>Bacilli</taxon>
        <taxon>Bacillales</taxon>
        <taxon>Paenibacillaceae</taxon>
        <taxon>Paenibacillus</taxon>
    </lineage>
</organism>
<comment type="caution">
    <text evidence="1">The sequence shown here is derived from an EMBL/GenBank/DDBJ whole genome shotgun (WGS) entry which is preliminary data.</text>
</comment>
<sequence length="197" mass="21938">MTRKLVFFVGGAGAGKTTLAKALAGKRGMAFFDMDTLLQPAAKAIMTAAGLDPYDRDSAEYKKLCRDLGYRITMDAALENVALGTDTVVIGPFTKELNDPQWIEQELARIGGSLQDVDVKAVIVYLPDQESYRGRISQRGLKLDEWKLEHWSEFSRSLERRELAWNLPENAVLQFDNSEPFGESTLARLEDFIDGGS</sequence>